<feature type="chain" id="PRO_5023903382" description="Cytochrome P450" evidence="1">
    <location>
        <begin position="20"/>
        <end position="388"/>
    </location>
</feature>
<dbReference type="PANTHER" id="PTHR24299">
    <property type="entry name" value="CYTOCHROME P450 FAMILY 1"/>
    <property type="match status" value="1"/>
</dbReference>
<dbReference type="GO" id="GO:0004497">
    <property type="term" value="F:monooxygenase activity"/>
    <property type="evidence" value="ECO:0007669"/>
    <property type="project" value="InterPro"/>
</dbReference>
<dbReference type="GO" id="GO:0016705">
    <property type="term" value="F:oxidoreductase activity, acting on paired donors, with incorporation or reduction of molecular oxygen"/>
    <property type="evidence" value="ECO:0007669"/>
    <property type="project" value="InterPro"/>
</dbReference>
<evidence type="ECO:0000256" key="1">
    <source>
        <dbReference type="SAM" id="SignalP"/>
    </source>
</evidence>
<comment type="caution">
    <text evidence="2">The sequence shown here is derived from an EMBL/GenBank/DDBJ whole genome shotgun (WGS) entry which is preliminary data.</text>
</comment>
<name>A0A5J9VVX9_9POAL</name>
<keyword evidence="3" id="KW-1185">Reference proteome</keyword>
<dbReference type="OrthoDB" id="2789670at2759"/>
<dbReference type="GO" id="GO:0020037">
    <property type="term" value="F:heme binding"/>
    <property type="evidence" value="ECO:0007669"/>
    <property type="project" value="InterPro"/>
</dbReference>
<dbReference type="Gene3D" id="1.10.630.10">
    <property type="entry name" value="Cytochrome P450"/>
    <property type="match status" value="1"/>
</dbReference>
<organism evidence="2 3">
    <name type="scientific">Eragrostis curvula</name>
    <name type="common">weeping love grass</name>
    <dbReference type="NCBI Taxonomy" id="38414"/>
    <lineage>
        <taxon>Eukaryota</taxon>
        <taxon>Viridiplantae</taxon>
        <taxon>Streptophyta</taxon>
        <taxon>Embryophyta</taxon>
        <taxon>Tracheophyta</taxon>
        <taxon>Spermatophyta</taxon>
        <taxon>Magnoliopsida</taxon>
        <taxon>Liliopsida</taxon>
        <taxon>Poales</taxon>
        <taxon>Poaceae</taxon>
        <taxon>PACMAD clade</taxon>
        <taxon>Chloridoideae</taxon>
        <taxon>Eragrostideae</taxon>
        <taxon>Eragrostidinae</taxon>
        <taxon>Eragrostis</taxon>
    </lineage>
</organism>
<dbReference type="InterPro" id="IPR036396">
    <property type="entry name" value="Cyt_P450_sf"/>
</dbReference>
<keyword evidence="1" id="KW-0732">Signal</keyword>
<accession>A0A5J9VVX9</accession>
<evidence type="ECO:0008006" key="4">
    <source>
        <dbReference type="Google" id="ProtNLM"/>
    </source>
</evidence>
<dbReference type="SUPFAM" id="SSF48264">
    <property type="entry name" value="Cytochrome P450"/>
    <property type="match status" value="1"/>
</dbReference>
<dbReference type="Pfam" id="PF00067">
    <property type="entry name" value="p450"/>
    <property type="match status" value="1"/>
</dbReference>
<proteinExistence type="predicted"/>
<sequence>MASLLVCMSSLMLIFSICAYVFQLVTDGRRRLPPGPRPLPLIGNLLDLVSELPHRSLARLARRHGPLMTVRLGTMATVVVSSPSTARELLHTHNSILTGRNPPDAWLAHGHGANSVFVLPLGHKWRALRRVGTEHLLSTRHLNGERMRPLLRDAAVGLVHRVAAELAAAPVEVGRAVSTAAMGLQWQAMFSAGLDDTDDDDAVLLDAAREAVALSLKSNVSNLFPALAVADLQARFSSPVETFYWRSRASRASVAASRDGWQSFTGGLMSRLSGGRRMQARQEDGGRSSLGEKDLLDGMLDTLEQGNGGGVVTINRDMMRTFLTVCKMHLIRAGLPSQLGSARLGSVQLVRVTSWLGSARYLNELEYWLGSARYELELARELARQARR</sequence>
<dbReference type="AlphaFoldDB" id="A0A5J9VVX9"/>
<dbReference type="PANTHER" id="PTHR24299:SF64">
    <property type="entry name" value="OS02G0502300 PROTEIN"/>
    <property type="match status" value="1"/>
</dbReference>
<protein>
    <recommendedName>
        <fullName evidence="4">Cytochrome P450</fullName>
    </recommendedName>
</protein>
<dbReference type="Proteomes" id="UP000324897">
    <property type="component" value="Chromosome 4"/>
</dbReference>
<evidence type="ECO:0000313" key="3">
    <source>
        <dbReference type="Proteomes" id="UP000324897"/>
    </source>
</evidence>
<evidence type="ECO:0000313" key="2">
    <source>
        <dbReference type="EMBL" id="TVU39801.1"/>
    </source>
</evidence>
<feature type="non-terminal residue" evidence="2">
    <location>
        <position position="1"/>
    </location>
</feature>
<dbReference type="GO" id="GO:0005506">
    <property type="term" value="F:iron ion binding"/>
    <property type="evidence" value="ECO:0007669"/>
    <property type="project" value="InterPro"/>
</dbReference>
<dbReference type="EMBL" id="RWGY01000007">
    <property type="protein sequence ID" value="TVU39801.1"/>
    <property type="molecule type" value="Genomic_DNA"/>
</dbReference>
<feature type="signal peptide" evidence="1">
    <location>
        <begin position="1"/>
        <end position="19"/>
    </location>
</feature>
<dbReference type="InterPro" id="IPR001128">
    <property type="entry name" value="Cyt_P450"/>
</dbReference>
<reference evidence="2 3" key="1">
    <citation type="journal article" date="2019" name="Sci. Rep.">
        <title>A high-quality genome of Eragrostis curvula grass provides insights into Poaceae evolution and supports new strategies to enhance forage quality.</title>
        <authorList>
            <person name="Carballo J."/>
            <person name="Santos B.A.C.M."/>
            <person name="Zappacosta D."/>
            <person name="Garbus I."/>
            <person name="Selva J.P."/>
            <person name="Gallo C.A."/>
            <person name="Diaz A."/>
            <person name="Albertini E."/>
            <person name="Caccamo M."/>
            <person name="Echenique V."/>
        </authorList>
    </citation>
    <scope>NUCLEOTIDE SEQUENCE [LARGE SCALE GENOMIC DNA]</scope>
    <source>
        <strain evidence="3">cv. Victoria</strain>
        <tissue evidence="2">Leaf</tissue>
    </source>
</reference>
<dbReference type="Gramene" id="TVU39801">
    <property type="protein sequence ID" value="TVU39801"/>
    <property type="gene ID" value="EJB05_13241"/>
</dbReference>
<gene>
    <name evidence="2" type="ORF">EJB05_13241</name>
</gene>